<evidence type="ECO:0000256" key="1">
    <source>
        <dbReference type="SAM" id="MobiDB-lite"/>
    </source>
</evidence>
<dbReference type="Proteomes" id="UP000504638">
    <property type="component" value="Unplaced"/>
</dbReference>
<evidence type="ECO:0000313" key="4">
    <source>
        <dbReference type="RefSeq" id="XP_033534105.1"/>
    </source>
</evidence>
<gene>
    <name evidence="2 4" type="ORF">P152DRAFT_340487</name>
</gene>
<evidence type="ECO:0000313" key="2">
    <source>
        <dbReference type="EMBL" id="KAF1812474.1"/>
    </source>
</evidence>
<protein>
    <submittedName>
        <fullName evidence="2 4">Uncharacterized protein</fullName>
    </submittedName>
</protein>
<organism evidence="2">
    <name type="scientific">Eremomyces bilateralis CBS 781.70</name>
    <dbReference type="NCBI Taxonomy" id="1392243"/>
    <lineage>
        <taxon>Eukaryota</taxon>
        <taxon>Fungi</taxon>
        <taxon>Dikarya</taxon>
        <taxon>Ascomycota</taxon>
        <taxon>Pezizomycotina</taxon>
        <taxon>Dothideomycetes</taxon>
        <taxon>Dothideomycetes incertae sedis</taxon>
        <taxon>Eremomycetales</taxon>
        <taxon>Eremomycetaceae</taxon>
        <taxon>Eremomyces</taxon>
    </lineage>
</organism>
<reference evidence="4" key="3">
    <citation type="submission" date="2025-04" db="UniProtKB">
        <authorList>
            <consortium name="RefSeq"/>
        </authorList>
    </citation>
    <scope>IDENTIFICATION</scope>
    <source>
        <strain evidence="4">CBS 781.70</strain>
    </source>
</reference>
<proteinExistence type="predicted"/>
<dbReference type="OrthoDB" id="1577640at2759"/>
<accession>A0A6G1G340</accession>
<name>A0A6G1G340_9PEZI</name>
<dbReference type="GeneID" id="54415896"/>
<reference evidence="2 4" key="1">
    <citation type="submission" date="2020-01" db="EMBL/GenBank/DDBJ databases">
        <authorList>
            <consortium name="DOE Joint Genome Institute"/>
            <person name="Haridas S."/>
            <person name="Albert R."/>
            <person name="Binder M."/>
            <person name="Bloem J."/>
            <person name="Labutti K."/>
            <person name="Salamov A."/>
            <person name="Andreopoulos B."/>
            <person name="Baker S.E."/>
            <person name="Barry K."/>
            <person name="Bills G."/>
            <person name="Bluhm B.H."/>
            <person name="Cannon C."/>
            <person name="Castanera R."/>
            <person name="Culley D.E."/>
            <person name="Daum C."/>
            <person name="Ezra D."/>
            <person name="Gonzalez J.B."/>
            <person name="Henrissat B."/>
            <person name="Kuo A."/>
            <person name="Liang C."/>
            <person name="Lipzen A."/>
            <person name="Lutzoni F."/>
            <person name="Magnuson J."/>
            <person name="Mondo S."/>
            <person name="Nolan M."/>
            <person name="Ohm R."/>
            <person name="Pangilinan J."/>
            <person name="Park H.-J."/>
            <person name="Ramirez L."/>
            <person name="Alfaro M."/>
            <person name="Sun H."/>
            <person name="Tritt A."/>
            <person name="Yoshinaga Y."/>
            <person name="Zwiers L.-H."/>
            <person name="Turgeon B.G."/>
            <person name="Goodwin S.B."/>
            <person name="Spatafora J.W."/>
            <person name="Crous P.W."/>
            <person name="Grigoriev I.V."/>
        </authorList>
    </citation>
    <scope>NUCLEOTIDE SEQUENCE</scope>
    <source>
        <strain evidence="2 4">CBS 781.70</strain>
    </source>
</reference>
<sequence length="557" mass="62673">MSPEERWWKGFERAERDPKMRDPDEAAEFSITVNSTVQIPSTERRCWASLFDGCVVARGFPAPERGDEIGLELPFDMMTEFSSMSYMFEYPKGLAMRGYSSILIPQRETRHGVQWHYVHKDPKQGELMITDVEDQFQDAFRRNPVQEPMECTNVSPYDPETNRVNIPPRRDGYHPLFVDFSTKRAFLGHSTSSLVYLGARNLETGETECGTIRPTDAGIDKSTWIAREAVSTLVVPGMGILGANLQAKFIVSKATSTKHFSTIRQNLLDRLTNAKNRNTIVVDVGTKQAYYVSELSVVLEALHIWAKNREDEALLEIIPRATPSPDGGNASYNAIFESRGALLVEGLGNEKDVHVADQVHAIMDEIELRKDCNLSSQEEGARVRTFLRSGRRLYGWDLFDVALGIRGSSRKFVDVDPTRSGNWVTIPEVDKSMIVLFTQGLKQPIRPASSHGLCRTWNPLPEQRFLLLASIPCILRKCSQDNPKLSEFHHCVPSPQSKLFEPCEFDHGPVCYRAQHLDKKVSTQSLDFGSAKEGSVIFGGQGTLRRPVEGHCMQYTG</sequence>
<feature type="region of interest" description="Disordered" evidence="1">
    <location>
        <begin position="1"/>
        <end position="22"/>
    </location>
</feature>
<dbReference type="RefSeq" id="XP_033534105.1">
    <property type="nucleotide sequence ID" value="XM_033675326.1"/>
</dbReference>
<reference evidence="4" key="2">
    <citation type="submission" date="2020-04" db="EMBL/GenBank/DDBJ databases">
        <authorList>
            <consortium name="NCBI Genome Project"/>
        </authorList>
    </citation>
    <scope>NUCLEOTIDE SEQUENCE</scope>
    <source>
        <strain evidence="4">CBS 781.70</strain>
    </source>
</reference>
<dbReference type="AlphaFoldDB" id="A0A6G1G340"/>
<evidence type="ECO:0000313" key="3">
    <source>
        <dbReference type="Proteomes" id="UP000504638"/>
    </source>
</evidence>
<dbReference type="EMBL" id="ML975157">
    <property type="protein sequence ID" value="KAF1812474.1"/>
    <property type="molecule type" value="Genomic_DNA"/>
</dbReference>
<keyword evidence="3" id="KW-1185">Reference proteome</keyword>